<reference evidence="2 3" key="1">
    <citation type="submission" date="2016-10" db="EMBL/GenBank/DDBJ databases">
        <authorList>
            <person name="de Groot N.N."/>
        </authorList>
    </citation>
    <scope>NUCLEOTIDE SEQUENCE [LARGE SCALE GENOMIC DNA]</scope>
    <source>
        <strain evidence="2 3">S5-249</strain>
    </source>
</reference>
<keyword evidence="1" id="KW-0732">Signal</keyword>
<dbReference type="InterPro" id="IPR047111">
    <property type="entry name" value="YbaP-like"/>
</dbReference>
<dbReference type="Pfam" id="PF01963">
    <property type="entry name" value="TraB_PrgY_gumN"/>
    <property type="match status" value="1"/>
</dbReference>
<dbReference type="STRING" id="1166337.SAMN05192580_0894"/>
<name>A0A1I6JUG8_9SPHN</name>
<feature type="chain" id="PRO_5011699744" description="TraB family protein" evidence="1">
    <location>
        <begin position="20"/>
        <end position="290"/>
    </location>
</feature>
<dbReference type="CDD" id="cd14789">
    <property type="entry name" value="Tiki"/>
    <property type="match status" value="1"/>
</dbReference>
<keyword evidence="3" id="KW-1185">Reference proteome</keyword>
<evidence type="ECO:0008006" key="4">
    <source>
        <dbReference type="Google" id="ProtNLM"/>
    </source>
</evidence>
<evidence type="ECO:0000313" key="3">
    <source>
        <dbReference type="Proteomes" id="UP000198824"/>
    </source>
</evidence>
<sequence>MLRFLAPALALLLASPTPPTPPAPPAEPRPALWKLSDPDTTIYLFGTIHALPPGYRWTTPTLDKAIAASDELVIETLLDKDPDKAAALLYGLALTPGLPPIAERVDAADRTALADTAKRAHIPQAVLDGMETWAAALVLTQASLGALGLGAGVEDSLKTRFAGKSISGLETPEQQLGFLDALPEAEQRRFLAAVLEQGMEPDKEFAEMLAGWARGDEALIARSFDDEASVSPYLRDVLLTRRNKAWSAWLAARLRQPGTAFVAVGAGHLAGKGSVVELLRTSGLKVERVE</sequence>
<protein>
    <recommendedName>
        <fullName evidence="4">TraB family protein</fullName>
    </recommendedName>
</protein>
<proteinExistence type="predicted"/>
<dbReference type="EMBL" id="FOZG01000001">
    <property type="protein sequence ID" value="SFR82596.1"/>
    <property type="molecule type" value="Genomic_DNA"/>
</dbReference>
<dbReference type="PANTHER" id="PTHR40590">
    <property type="entry name" value="CYTOPLASMIC PROTEIN-RELATED"/>
    <property type="match status" value="1"/>
</dbReference>
<organism evidence="2 3">
    <name type="scientific">Sphingomonas jatrophae</name>
    <dbReference type="NCBI Taxonomy" id="1166337"/>
    <lineage>
        <taxon>Bacteria</taxon>
        <taxon>Pseudomonadati</taxon>
        <taxon>Pseudomonadota</taxon>
        <taxon>Alphaproteobacteria</taxon>
        <taxon>Sphingomonadales</taxon>
        <taxon>Sphingomonadaceae</taxon>
        <taxon>Sphingomonas</taxon>
    </lineage>
</organism>
<dbReference type="AlphaFoldDB" id="A0A1I6JUG8"/>
<evidence type="ECO:0000256" key="1">
    <source>
        <dbReference type="SAM" id="SignalP"/>
    </source>
</evidence>
<dbReference type="InterPro" id="IPR002816">
    <property type="entry name" value="TraB/PrgY/GumN_fam"/>
</dbReference>
<gene>
    <name evidence="2" type="ORF">SAMN05192580_0894</name>
</gene>
<evidence type="ECO:0000313" key="2">
    <source>
        <dbReference type="EMBL" id="SFR82596.1"/>
    </source>
</evidence>
<feature type="signal peptide" evidence="1">
    <location>
        <begin position="1"/>
        <end position="19"/>
    </location>
</feature>
<dbReference type="Proteomes" id="UP000198824">
    <property type="component" value="Unassembled WGS sequence"/>
</dbReference>
<dbReference type="PANTHER" id="PTHR40590:SF1">
    <property type="entry name" value="CYTOPLASMIC PROTEIN"/>
    <property type="match status" value="1"/>
</dbReference>
<accession>A0A1I6JUG8</accession>
<dbReference type="RefSeq" id="WP_242653312.1">
    <property type="nucleotide sequence ID" value="NZ_FOZG01000001.1"/>
</dbReference>